<keyword evidence="1" id="KW-0812">Transmembrane</keyword>
<reference evidence="4" key="1">
    <citation type="submission" date="2017-02" db="UniProtKB">
        <authorList>
            <consortium name="WormBaseParasite"/>
        </authorList>
    </citation>
    <scope>IDENTIFICATION</scope>
</reference>
<protein>
    <submittedName>
        <fullName evidence="4">Cystatin domain-containing protein</fullName>
    </submittedName>
</protein>
<sequence length="135" mass="15083">MGWGLVGSTLPIVGWLGLIYLSAYSTSADEHLSRPCEDAVKNGTFVREMITLVQNESFGYLPAVFCYAVLNETVVEQYVRVDVWRECDRGGYPVVCKKIFSYHPLSIPPLEETEDAIQDPNVKLPPLTPSDKKTT</sequence>
<proteinExistence type="predicted"/>
<accession>A0A0M3J1C8</accession>
<evidence type="ECO:0000256" key="1">
    <source>
        <dbReference type="SAM" id="Phobius"/>
    </source>
</evidence>
<organism evidence="4">
    <name type="scientific">Anisakis simplex</name>
    <name type="common">Herring worm</name>
    <dbReference type="NCBI Taxonomy" id="6269"/>
    <lineage>
        <taxon>Eukaryota</taxon>
        <taxon>Metazoa</taxon>
        <taxon>Ecdysozoa</taxon>
        <taxon>Nematoda</taxon>
        <taxon>Chromadorea</taxon>
        <taxon>Rhabditida</taxon>
        <taxon>Spirurina</taxon>
        <taxon>Ascaridomorpha</taxon>
        <taxon>Ascaridoidea</taxon>
        <taxon>Anisakidae</taxon>
        <taxon>Anisakis</taxon>
        <taxon>Anisakis simplex complex</taxon>
    </lineage>
</organism>
<dbReference type="Proteomes" id="UP000267096">
    <property type="component" value="Unassembled WGS sequence"/>
</dbReference>
<keyword evidence="1" id="KW-1133">Transmembrane helix</keyword>
<dbReference type="WBParaSite" id="ASIM_0000132501-mRNA-1">
    <property type="protein sequence ID" value="ASIM_0000132501-mRNA-1"/>
    <property type="gene ID" value="ASIM_0000132501"/>
</dbReference>
<evidence type="ECO:0000313" key="4">
    <source>
        <dbReference type="WBParaSite" id="ASIM_0000132501-mRNA-1"/>
    </source>
</evidence>
<keyword evidence="1" id="KW-0472">Membrane</keyword>
<reference evidence="2 3" key="2">
    <citation type="submission" date="2018-11" db="EMBL/GenBank/DDBJ databases">
        <authorList>
            <consortium name="Pathogen Informatics"/>
        </authorList>
    </citation>
    <scope>NUCLEOTIDE SEQUENCE [LARGE SCALE GENOMIC DNA]</scope>
</reference>
<feature type="transmembrane region" description="Helical" evidence="1">
    <location>
        <begin position="6"/>
        <end position="24"/>
    </location>
</feature>
<dbReference type="EMBL" id="UYRR01001171">
    <property type="protein sequence ID" value="VDK18525.1"/>
    <property type="molecule type" value="Genomic_DNA"/>
</dbReference>
<evidence type="ECO:0000313" key="2">
    <source>
        <dbReference type="EMBL" id="VDK18525.1"/>
    </source>
</evidence>
<dbReference type="AlphaFoldDB" id="A0A0M3J1C8"/>
<name>A0A0M3J1C8_ANISI</name>
<keyword evidence="3" id="KW-1185">Reference proteome</keyword>
<gene>
    <name evidence="2" type="ORF">ASIM_LOCUS1211</name>
</gene>
<evidence type="ECO:0000313" key="3">
    <source>
        <dbReference type="Proteomes" id="UP000267096"/>
    </source>
</evidence>